<evidence type="ECO:0000313" key="2">
    <source>
        <dbReference type="EMBL" id="KAF5831640.1"/>
    </source>
</evidence>
<feature type="compositionally biased region" description="Polar residues" evidence="1">
    <location>
        <begin position="897"/>
        <end position="910"/>
    </location>
</feature>
<feature type="compositionally biased region" description="Polar residues" evidence="1">
    <location>
        <begin position="1169"/>
        <end position="1185"/>
    </location>
</feature>
<organism evidence="2 3">
    <name type="scientific">Dunaliella salina</name>
    <name type="common">Green alga</name>
    <name type="synonym">Protococcus salinus</name>
    <dbReference type="NCBI Taxonomy" id="3046"/>
    <lineage>
        <taxon>Eukaryota</taxon>
        <taxon>Viridiplantae</taxon>
        <taxon>Chlorophyta</taxon>
        <taxon>core chlorophytes</taxon>
        <taxon>Chlorophyceae</taxon>
        <taxon>CS clade</taxon>
        <taxon>Chlamydomonadales</taxon>
        <taxon>Dunaliellaceae</taxon>
        <taxon>Dunaliella</taxon>
    </lineage>
</organism>
<feature type="region of interest" description="Disordered" evidence="1">
    <location>
        <begin position="897"/>
        <end position="1120"/>
    </location>
</feature>
<proteinExistence type="predicted"/>
<name>A0ABQ7GAM0_DUNSA</name>
<reference evidence="2" key="1">
    <citation type="submission" date="2017-08" db="EMBL/GenBank/DDBJ databases">
        <authorList>
            <person name="Polle J.E."/>
            <person name="Barry K."/>
            <person name="Cushman J."/>
            <person name="Schmutz J."/>
            <person name="Tran D."/>
            <person name="Hathwaick L.T."/>
            <person name="Yim W.C."/>
            <person name="Jenkins J."/>
            <person name="Mckie-Krisberg Z.M."/>
            <person name="Prochnik S."/>
            <person name="Lindquist E."/>
            <person name="Dockter R.B."/>
            <person name="Adam C."/>
            <person name="Molina H."/>
            <person name="Bunkerborg J."/>
            <person name="Jin E."/>
            <person name="Buchheim M."/>
            <person name="Magnuson J."/>
        </authorList>
    </citation>
    <scope>NUCLEOTIDE SEQUENCE</scope>
    <source>
        <strain evidence="2">CCAP 19/18</strain>
    </source>
</reference>
<feature type="region of interest" description="Disordered" evidence="1">
    <location>
        <begin position="1134"/>
        <end position="1247"/>
    </location>
</feature>
<protein>
    <recommendedName>
        <fullName evidence="4">PPM-type phosphatase domain-containing protein</fullName>
    </recommendedName>
</protein>
<evidence type="ECO:0000313" key="3">
    <source>
        <dbReference type="Proteomes" id="UP000815325"/>
    </source>
</evidence>
<feature type="compositionally biased region" description="Basic and acidic residues" evidence="1">
    <location>
        <begin position="548"/>
        <end position="558"/>
    </location>
</feature>
<feature type="compositionally biased region" description="Low complexity" evidence="1">
    <location>
        <begin position="946"/>
        <end position="965"/>
    </location>
</feature>
<sequence>MGNLCSCTSAPEEEPKRQVVKPVPKPPSIQEFTFAPETGSGGLKVFPTAAYFKPGGLSSTSALRVVEQGYVFAALFDGLCGNESALACKDLCHEAFAAAIQHQKQQQEESQVDYAAALLKMFTSLDEQLIQAATKKPGMTTADGARHKNFHAVQPAVLQYTKEEQWERNVAILAFKVLGLQGFRRRPYFSSLSVLAPDLPKTQAEYALLHAVRDHVLGFGIVKDSHLASAYRPSAQGRENAARGIPGNAYPTPPDPTTQKQGPKGGAKGGAKAAAQPVVPPGRAGWPYEEAPAPEAFQGCEVQINQRDLTMYDEHIILLSPCALSMISPSDAVGLAHAYDTPHMQLMRAAVDHVPPKPANPALQSGEGAQGGENGGGEDGGGGKQSEGAVITDGGDQGKGQQPGVQQQPQPQQQQPQQQLQQPLMLSHGLGGHQASIESTGEWSGSQGRVFMREEAAGSCIKRTVLDPQHFKMTSYFPRSTITYYYWDDKARQVHNTLDEDEVLPEARAVAFPSSSSLPSRSASAAPGGSGMSSTALRGNSADAAAKLPRETHEKDPASRALPPSHLDPNDQSKATPFASVPVQCNMTDTLSPSISNDMHVIAGCNVARRVCSASNGTRAPADVDGSHAHAHAEAHVRLPNRPPPLRSVSSRASAASSPKITLPTTPTSPTSVSGHHISHPSIEVVTNPHKGSWTSKLGGAPPKRKGPPAPRIKAQQRDAAVVVLALEWPVSLTSHQANRMRVVEASRVTNPRALYRWHMVRQLVRFMRRKRVVLRTCWHQTVHAAVLEAAQARRDAEVLAWKELGMAVQLTHNNKVFRSDSLATSQQRPSNQMSALDRSSIVSSASSLSLVPQSSAISANSEFRRSSRTNKMHTMACQRPHHEPPVLLSDKWNSPAVTHQHAQPRVNTRPSSSAAGSKAPANQYAHLSASQRPGGNAAEQAKSLASAHKPPSSATAKSSAARATGRQSVGSSGDSANKNQAPSKGFHHRSEGDVSGIASAKPTPRQIGAAYDQRRRNRPSSSSDLHVDGEPPSPPAPSGTSSPTASVTRSQSFNSSGGRAPTNRYAHLSASQRPGGDAAEHAKFLASVHKPPSSATAKSSAARAVGRQGLGSSWDSAKIRRATSQVTYLHVDVEEPCSPPAHSGASSPAASFTKSQSSDNSGGHRAYSNISSRYMQSSASSKQAESMPASSGREGTQTTTSRPAQSTASSGQGALASTASSRGLQSPGSRNLRSSATSKPPAPPPR</sequence>
<keyword evidence="3" id="KW-1185">Reference proteome</keyword>
<feature type="region of interest" description="Disordered" evidence="1">
    <location>
        <begin position="354"/>
        <end position="422"/>
    </location>
</feature>
<dbReference type="Gene3D" id="3.60.40.10">
    <property type="entry name" value="PPM-type phosphatase domain"/>
    <property type="match status" value="1"/>
</dbReference>
<feature type="region of interest" description="Disordered" evidence="1">
    <location>
        <begin position="233"/>
        <end position="277"/>
    </location>
</feature>
<feature type="compositionally biased region" description="Gly residues" evidence="1">
    <location>
        <begin position="368"/>
        <end position="385"/>
    </location>
</feature>
<gene>
    <name evidence="2" type="ORF">DUNSADRAFT_12768</name>
</gene>
<feature type="compositionally biased region" description="Polar residues" evidence="1">
    <location>
        <begin position="966"/>
        <end position="983"/>
    </location>
</feature>
<feature type="compositionally biased region" description="Polar residues" evidence="1">
    <location>
        <begin position="1194"/>
        <end position="1239"/>
    </location>
</feature>
<feature type="compositionally biased region" description="Polar residues" evidence="1">
    <location>
        <begin position="1153"/>
        <end position="1162"/>
    </location>
</feature>
<comment type="caution">
    <text evidence="2">The sequence shown here is derived from an EMBL/GenBank/DDBJ whole genome shotgun (WGS) entry which is preliminary data.</text>
</comment>
<feature type="compositionally biased region" description="Polar residues" evidence="1">
    <location>
        <begin position="1048"/>
        <end position="1058"/>
    </location>
</feature>
<accession>A0ABQ7GAM0</accession>
<feature type="compositionally biased region" description="Low complexity" evidence="1">
    <location>
        <begin position="647"/>
        <end position="674"/>
    </location>
</feature>
<feature type="region of interest" description="Disordered" evidence="1">
    <location>
        <begin position="512"/>
        <end position="580"/>
    </location>
</feature>
<dbReference type="Proteomes" id="UP000815325">
    <property type="component" value="Unassembled WGS sequence"/>
</dbReference>
<feature type="compositionally biased region" description="Low complexity" evidence="1">
    <location>
        <begin position="513"/>
        <end position="527"/>
    </location>
</feature>
<dbReference type="EMBL" id="MU069932">
    <property type="protein sequence ID" value="KAF5831640.1"/>
    <property type="molecule type" value="Genomic_DNA"/>
</dbReference>
<feature type="compositionally biased region" description="Low complexity" evidence="1">
    <location>
        <begin position="1141"/>
        <end position="1152"/>
    </location>
</feature>
<feature type="compositionally biased region" description="Low complexity" evidence="1">
    <location>
        <begin position="911"/>
        <end position="922"/>
    </location>
</feature>
<feature type="compositionally biased region" description="Low complexity" evidence="1">
    <location>
        <begin position="1094"/>
        <end position="1105"/>
    </location>
</feature>
<evidence type="ECO:0008006" key="4">
    <source>
        <dbReference type="Google" id="ProtNLM"/>
    </source>
</evidence>
<evidence type="ECO:0000256" key="1">
    <source>
        <dbReference type="SAM" id="MobiDB-lite"/>
    </source>
</evidence>
<dbReference type="SUPFAM" id="SSF81606">
    <property type="entry name" value="PP2C-like"/>
    <property type="match status" value="1"/>
</dbReference>
<feature type="compositionally biased region" description="Low complexity" evidence="1">
    <location>
        <begin position="399"/>
        <end position="422"/>
    </location>
</feature>
<feature type="region of interest" description="Disordered" evidence="1">
    <location>
        <begin position="619"/>
        <end position="713"/>
    </location>
</feature>
<dbReference type="InterPro" id="IPR036457">
    <property type="entry name" value="PPM-type-like_dom_sf"/>
</dbReference>
<feature type="compositionally biased region" description="Basic and acidic residues" evidence="1">
    <location>
        <begin position="625"/>
        <end position="637"/>
    </location>
</feature>